<feature type="region of interest" description="Disordered" evidence="1">
    <location>
        <begin position="211"/>
        <end position="308"/>
    </location>
</feature>
<feature type="region of interest" description="Disordered" evidence="1">
    <location>
        <begin position="115"/>
        <end position="138"/>
    </location>
</feature>
<feature type="compositionally biased region" description="Acidic residues" evidence="1">
    <location>
        <begin position="506"/>
        <end position="516"/>
    </location>
</feature>
<evidence type="ECO:0000256" key="1">
    <source>
        <dbReference type="SAM" id="MobiDB-lite"/>
    </source>
</evidence>
<feature type="compositionally biased region" description="Polar residues" evidence="1">
    <location>
        <begin position="20"/>
        <end position="35"/>
    </location>
</feature>
<dbReference type="Proteomes" id="UP001479436">
    <property type="component" value="Unassembled WGS sequence"/>
</dbReference>
<proteinExistence type="predicted"/>
<feature type="region of interest" description="Disordered" evidence="1">
    <location>
        <begin position="1"/>
        <end position="37"/>
    </location>
</feature>
<feature type="region of interest" description="Disordered" evidence="1">
    <location>
        <begin position="438"/>
        <end position="548"/>
    </location>
</feature>
<feature type="compositionally biased region" description="Polar residues" evidence="1">
    <location>
        <begin position="470"/>
        <end position="479"/>
    </location>
</feature>
<organism evidence="2 3">
    <name type="scientific">Basidiobolus ranarum</name>
    <dbReference type="NCBI Taxonomy" id="34480"/>
    <lineage>
        <taxon>Eukaryota</taxon>
        <taxon>Fungi</taxon>
        <taxon>Fungi incertae sedis</taxon>
        <taxon>Zoopagomycota</taxon>
        <taxon>Entomophthoromycotina</taxon>
        <taxon>Basidiobolomycetes</taxon>
        <taxon>Basidiobolales</taxon>
        <taxon>Basidiobolaceae</taxon>
        <taxon>Basidiobolus</taxon>
    </lineage>
</organism>
<feature type="compositionally biased region" description="Acidic residues" evidence="1">
    <location>
        <begin position="526"/>
        <end position="548"/>
    </location>
</feature>
<reference evidence="2 3" key="1">
    <citation type="submission" date="2023-04" db="EMBL/GenBank/DDBJ databases">
        <title>Genome of Basidiobolus ranarum AG-B5.</title>
        <authorList>
            <person name="Stajich J.E."/>
            <person name="Carter-House D."/>
            <person name="Gryganskyi A."/>
        </authorList>
    </citation>
    <scope>NUCLEOTIDE SEQUENCE [LARGE SCALE GENOMIC DNA]</scope>
    <source>
        <strain evidence="2 3">AG-B5</strain>
    </source>
</reference>
<feature type="compositionally biased region" description="Polar residues" evidence="1">
    <location>
        <begin position="289"/>
        <end position="298"/>
    </location>
</feature>
<feature type="compositionally biased region" description="Polar residues" evidence="1">
    <location>
        <begin position="1"/>
        <end position="12"/>
    </location>
</feature>
<evidence type="ECO:0000313" key="3">
    <source>
        <dbReference type="Proteomes" id="UP001479436"/>
    </source>
</evidence>
<feature type="compositionally biased region" description="Low complexity" evidence="1">
    <location>
        <begin position="228"/>
        <end position="245"/>
    </location>
</feature>
<sequence>MNENMVLSSQITPKHLTEEFSASKQHTPNEPSPFNLSDEEFWEEWGQDVQLGNSVLKTNIENEAGIEKRRIQLGERPFPFNKMFTETPPYHPYEYEEDSPTYPVTPENFVYSNLSENNTPNQYQSDINESPSDSSQESFWREWAEEFKTPPSSMKGPLQPQSTNAFQVFTPEEGDMPKLAVSTPSPNMGRANCESPDSGNLPSLAFVTVRRTGRQDRRLKLNNTTPGSPLNPNNHRVNNRSNLTNVTERFSAVQLDSEDEENNEDPEAFSDSRLRDSPALSNDDEVNSPVGQSPSTPEIYTPAPRGRRRMVIISDEESECDEESITENRPIVQSPQKEDFDVVESDESDFELEHETLEFNVDSEATVIETNSSLNCTPEKFKENTFDSPEELFTVKRRHRVNRLLVVDSDDELDSGALQSTASPFQAIEVDLNDSEFNTESKSDEFHTTPNATLDATPNAALDATPNAALDTTPNTTPYRDTPSRIIDSPEVIKPKSQLRRRLIIDSDDDDDETNEKEDLLSDVSSENEEPTETYESSSGDEDSGVIV</sequence>
<dbReference type="EMBL" id="JASJQH010009112">
    <property type="protein sequence ID" value="KAK9681182.1"/>
    <property type="molecule type" value="Genomic_DNA"/>
</dbReference>
<comment type="caution">
    <text evidence="2">The sequence shown here is derived from an EMBL/GenBank/DDBJ whole genome shotgun (WGS) entry which is preliminary data.</text>
</comment>
<accession>A0ABR2VNJ4</accession>
<feature type="compositionally biased region" description="Acidic residues" evidence="1">
    <location>
        <begin position="256"/>
        <end position="268"/>
    </location>
</feature>
<name>A0ABR2VNJ4_9FUNG</name>
<keyword evidence="3" id="KW-1185">Reference proteome</keyword>
<evidence type="ECO:0000313" key="2">
    <source>
        <dbReference type="EMBL" id="KAK9681182.1"/>
    </source>
</evidence>
<protein>
    <submittedName>
        <fullName evidence="2">Uncharacterized protein</fullName>
    </submittedName>
</protein>
<gene>
    <name evidence="2" type="ORF">K7432_015716</name>
</gene>